<dbReference type="InterPro" id="IPR051599">
    <property type="entry name" value="Cell_Envelope_Assoc"/>
</dbReference>
<keyword evidence="1" id="KW-1133">Transmembrane helix</keyword>
<comment type="caution">
    <text evidence="3">The sequence shown here is derived from an EMBL/GenBank/DDBJ whole genome shotgun (WGS) entry which is preliminary data.</text>
</comment>
<dbReference type="InterPro" id="IPR014729">
    <property type="entry name" value="Rossmann-like_a/b/a_fold"/>
</dbReference>
<feature type="transmembrane region" description="Helical" evidence="1">
    <location>
        <begin position="29"/>
        <end position="48"/>
    </location>
</feature>
<dbReference type="Gene3D" id="3.40.50.620">
    <property type="entry name" value="HUPs"/>
    <property type="match status" value="1"/>
</dbReference>
<evidence type="ECO:0000256" key="1">
    <source>
        <dbReference type="SAM" id="Phobius"/>
    </source>
</evidence>
<dbReference type="PANTHER" id="PTHR30336">
    <property type="entry name" value="INNER MEMBRANE PROTEIN, PROBABLE PERMEASE"/>
    <property type="match status" value="1"/>
</dbReference>
<proteinExistence type="predicted"/>
<dbReference type="Proteomes" id="UP001596288">
    <property type="component" value="Unassembled WGS sequence"/>
</dbReference>
<gene>
    <name evidence="3" type="ORF">ACFQAV_05265</name>
</gene>
<evidence type="ECO:0000313" key="4">
    <source>
        <dbReference type="Proteomes" id="UP001596288"/>
    </source>
</evidence>
<keyword evidence="1" id="KW-0472">Membrane</keyword>
<evidence type="ECO:0000259" key="2">
    <source>
        <dbReference type="Pfam" id="PF02698"/>
    </source>
</evidence>
<keyword evidence="4" id="KW-1185">Reference proteome</keyword>
<name>A0ABW1RM62_9LACO</name>
<organism evidence="3 4">
    <name type="scientific">Companilactobacillus huachuanensis</name>
    <dbReference type="NCBI Taxonomy" id="2559914"/>
    <lineage>
        <taxon>Bacteria</taxon>
        <taxon>Bacillati</taxon>
        <taxon>Bacillota</taxon>
        <taxon>Bacilli</taxon>
        <taxon>Lactobacillales</taxon>
        <taxon>Lactobacillaceae</taxon>
        <taxon>Companilactobacillus</taxon>
    </lineage>
</organism>
<accession>A0ABW1RM62</accession>
<keyword evidence="1" id="KW-0812">Transmembrane</keyword>
<protein>
    <submittedName>
        <fullName evidence="3">YdcF family protein</fullName>
    </submittedName>
</protein>
<dbReference type="PANTHER" id="PTHR30336:SF4">
    <property type="entry name" value="ENVELOPE BIOGENESIS FACTOR ELYC"/>
    <property type="match status" value="1"/>
</dbReference>
<feature type="transmembrane region" description="Helical" evidence="1">
    <location>
        <begin position="6"/>
        <end position="22"/>
    </location>
</feature>
<dbReference type="CDD" id="cd06259">
    <property type="entry name" value="YdcF-like"/>
    <property type="match status" value="1"/>
</dbReference>
<dbReference type="InterPro" id="IPR003848">
    <property type="entry name" value="DUF218"/>
</dbReference>
<dbReference type="EMBL" id="JBHSSF010000012">
    <property type="protein sequence ID" value="MFC6176237.1"/>
    <property type="molecule type" value="Genomic_DNA"/>
</dbReference>
<evidence type="ECO:0000313" key="3">
    <source>
        <dbReference type="EMBL" id="MFC6176237.1"/>
    </source>
</evidence>
<feature type="transmembrane region" description="Helical" evidence="1">
    <location>
        <begin position="54"/>
        <end position="78"/>
    </location>
</feature>
<dbReference type="Pfam" id="PF02698">
    <property type="entry name" value="DUF218"/>
    <property type="match status" value="1"/>
</dbReference>
<dbReference type="RefSeq" id="WP_137611408.1">
    <property type="nucleotide sequence ID" value="NZ_BJDF01000009.1"/>
</dbReference>
<sequence>MNFLMMVVVIIIEALVVYRIRFVYSHKPFLAIICSGATIMAFFLIAKFSSSRYVSAFSFSLATINLTLLIVMLLYMWILNQTLKQQKSLQETDFLMVLGSKCLTPRVTPVLASRLDEAIELFNDFDIKPQIIVTGGSSAAGLPTEAELMKHYLVDNGILPEMIIMETEAKNTIQNLEFSSIKIRNIWHKKSRPRVIIVTSDFHLPRTKFHTKKLGLKVNFAAARTVQKLKWPAMFREFTAILWDHRYSLVTILGMDFVFSLSMCL</sequence>
<reference evidence="4" key="1">
    <citation type="journal article" date="2019" name="Int. J. Syst. Evol. Microbiol.">
        <title>The Global Catalogue of Microorganisms (GCM) 10K type strain sequencing project: providing services to taxonomists for standard genome sequencing and annotation.</title>
        <authorList>
            <consortium name="The Broad Institute Genomics Platform"/>
            <consortium name="The Broad Institute Genome Sequencing Center for Infectious Disease"/>
            <person name="Wu L."/>
            <person name="Ma J."/>
        </authorList>
    </citation>
    <scope>NUCLEOTIDE SEQUENCE [LARGE SCALE GENOMIC DNA]</scope>
    <source>
        <strain evidence="4">CCM 8927</strain>
    </source>
</reference>
<feature type="domain" description="DUF218" evidence="2">
    <location>
        <begin position="93"/>
        <end position="238"/>
    </location>
</feature>